<accession>A0A2K8KJG2</accession>
<feature type="transmembrane region" description="Helical" evidence="1">
    <location>
        <begin position="20"/>
        <end position="40"/>
    </location>
</feature>
<keyword evidence="1" id="KW-1133">Transmembrane helix</keyword>
<gene>
    <name evidence="2" type="primary">surf1</name>
    <name evidence="2" type="ORF">REIFOR_00022</name>
</gene>
<comment type="similarity">
    <text evidence="1">Belongs to the SURF1 family.</text>
</comment>
<reference evidence="2 3" key="1">
    <citation type="journal article" date="2017" name="Environ. Microbiol.">
        <title>Genomic and physiological analyses of 'Reinekea forsetii' reveal a versatile opportunistic lifestyle during spring algae blooms.</title>
        <authorList>
            <person name="Avci B."/>
            <person name="Hahnke R.L."/>
            <person name="Chafee M."/>
            <person name="Fischer T."/>
            <person name="Gruber-Vodicka H."/>
            <person name="Tegetmeyer H.E."/>
            <person name="Harder J."/>
            <person name="Fuchs B.M."/>
            <person name="Amann R.I."/>
            <person name="Teeling H."/>
        </authorList>
    </citation>
    <scope>NUCLEOTIDE SEQUENCE [LARGE SCALE GENOMIC DNA]</scope>
    <source>
        <strain evidence="2 3">Hel1_31_D35</strain>
    </source>
</reference>
<dbReference type="CDD" id="cd06662">
    <property type="entry name" value="SURF1"/>
    <property type="match status" value="1"/>
</dbReference>
<dbReference type="GO" id="GO:0005886">
    <property type="term" value="C:plasma membrane"/>
    <property type="evidence" value="ECO:0007669"/>
    <property type="project" value="UniProtKB-SubCell"/>
</dbReference>
<dbReference type="Pfam" id="PF02104">
    <property type="entry name" value="SURF1"/>
    <property type="match status" value="1"/>
</dbReference>
<dbReference type="EMBL" id="CP011797">
    <property type="protein sequence ID" value="ATX75200.1"/>
    <property type="molecule type" value="Genomic_DNA"/>
</dbReference>
<dbReference type="InterPro" id="IPR002994">
    <property type="entry name" value="Surf1/Shy1"/>
</dbReference>
<protein>
    <recommendedName>
        <fullName evidence="1">SURF1-like protein</fullName>
    </recommendedName>
</protein>
<name>A0A2K8KJG2_9GAMM</name>
<keyword evidence="3" id="KW-1185">Reference proteome</keyword>
<dbReference type="Proteomes" id="UP000229757">
    <property type="component" value="Chromosome"/>
</dbReference>
<feature type="transmembrane region" description="Helical" evidence="1">
    <location>
        <begin position="218"/>
        <end position="240"/>
    </location>
</feature>
<evidence type="ECO:0000313" key="2">
    <source>
        <dbReference type="EMBL" id="ATX75200.1"/>
    </source>
</evidence>
<evidence type="ECO:0000256" key="1">
    <source>
        <dbReference type="RuleBase" id="RU363076"/>
    </source>
</evidence>
<evidence type="ECO:0000313" key="3">
    <source>
        <dbReference type="Proteomes" id="UP000229757"/>
    </source>
</evidence>
<dbReference type="PROSITE" id="PS50895">
    <property type="entry name" value="SURF1"/>
    <property type="match status" value="1"/>
</dbReference>
<keyword evidence="1" id="KW-0472">Membrane</keyword>
<dbReference type="KEGG" id="rfo:REIFOR_00022"/>
<sequence>MTLNMDAPKHSNQPGRFQPGLWLWVFTACLLPLFIVLGGWQLTRAADKAQLLDLGEAEVLIFDQIDWQAIPLYRDVLVTGQFSQPMVFLLDNQTLAGQFGYEIWSVVNTSAGHLAVSLGWLAGDYDRSQLPLIKLPVGLSAGRVTLRPAPKNALFDVDSNLAQPGATDRWVVQGLTTDWLEAHLGVPVIGFGQLIDSAEQGLGPNIWQPSVMTRAKHLAYAIQWFSMAVVLLCMFLYAGFKKNN</sequence>
<dbReference type="AlphaFoldDB" id="A0A2K8KJG2"/>
<comment type="subcellular location">
    <subcellularLocation>
        <location evidence="1">Cell membrane</location>
        <topology evidence="1">Multi-pass membrane protein</topology>
    </subcellularLocation>
</comment>
<organism evidence="2 3">
    <name type="scientific">Reinekea forsetii</name>
    <dbReference type="NCBI Taxonomy" id="1336806"/>
    <lineage>
        <taxon>Bacteria</taxon>
        <taxon>Pseudomonadati</taxon>
        <taxon>Pseudomonadota</taxon>
        <taxon>Gammaproteobacteria</taxon>
        <taxon>Oceanospirillales</taxon>
        <taxon>Saccharospirillaceae</taxon>
        <taxon>Reinekea</taxon>
    </lineage>
</organism>
<keyword evidence="1" id="KW-1003">Cell membrane</keyword>
<keyword evidence="1" id="KW-0812">Transmembrane</keyword>
<proteinExistence type="inferred from homology"/>